<dbReference type="GO" id="GO:0004146">
    <property type="term" value="F:dihydrofolate reductase activity"/>
    <property type="evidence" value="ECO:0007669"/>
    <property type="project" value="UniProtKB-EC"/>
</dbReference>
<dbReference type="PANTHER" id="PTHR43639:SF6">
    <property type="entry name" value="DIHYDROMONAPTERIN REDUCTASE"/>
    <property type="match status" value="1"/>
</dbReference>
<evidence type="ECO:0000256" key="10">
    <source>
        <dbReference type="ARBA" id="ARBA00048873"/>
    </source>
</evidence>
<organism evidence="12 13">
    <name type="scientific">Alteromonas lipolytica</name>
    <dbReference type="NCBI Taxonomy" id="1856405"/>
    <lineage>
        <taxon>Bacteria</taxon>
        <taxon>Pseudomonadati</taxon>
        <taxon>Pseudomonadota</taxon>
        <taxon>Gammaproteobacteria</taxon>
        <taxon>Alteromonadales</taxon>
        <taxon>Alteromonadaceae</taxon>
        <taxon>Alteromonas/Salinimonas group</taxon>
        <taxon>Alteromonas</taxon>
    </lineage>
</organism>
<dbReference type="PROSITE" id="PS00061">
    <property type="entry name" value="ADH_SHORT"/>
    <property type="match status" value="1"/>
</dbReference>
<evidence type="ECO:0000256" key="5">
    <source>
        <dbReference type="ARBA" id="ARBA00037508"/>
    </source>
</evidence>
<comment type="similarity">
    <text evidence="6">Belongs to the short-chain dehydrogenases/reductases (SDR) family. FolM subfamily.</text>
</comment>
<evidence type="ECO:0000313" key="12">
    <source>
        <dbReference type="EMBL" id="OFI32368.1"/>
    </source>
</evidence>
<evidence type="ECO:0000256" key="7">
    <source>
        <dbReference type="ARBA" id="ARBA00039145"/>
    </source>
</evidence>
<dbReference type="STRING" id="1856405.BFC17_07235"/>
<dbReference type="InterPro" id="IPR036291">
    <property type="entry name" value="NAD(P)-bd_dom_sf"/>
</dbReference>
<dbReference type="EC" id="1.5.1.50" evidence="7"/>
<dbReference type="Gene3D" id="3.40.50.720">
    <property type="entry name" value="NAD(P)-binding Rossmann-like Domain"/>
    <property type="match status" value="1"/>
</dbReference>
<keyword evidence="13" id="KW-1185">Reference proteome</keyword>
<dbReference type="NCBIfam" id="NF005066">
    <property type="entry name" value="PRK06483.1"/>
    <property type="match status" value="1"/>
</dbReference>
<reference evidence="12 13" key="1">
    <citation type="submission" date="2016-09" db="EMBL/GenBank/DDBJ databases">
        <title>Alteromonas lipolytica, a new species isolated from sea water.</title>
        <authorList>
            <person name="Wu Y.-H."/>
            <person name="Cheng H."/>
            <person name="Xu X.-W."/>
        </authorList>
    </citation>
    <scope>NUCLEOTIDE SEQUENCE [LARGE SCALE GENOMIC DNA]</scope>
    <source>
        <strain evidence="12 13">JW12</strain>
    </source>
</reference>
<protein>
    <recommendedName>
        <fullName evidence="8">Dihydromonapterin reductase</fullName>
        <ecNumber evidence="1">1.5.1.3</ecNumber>
        <ecNumber evidence="7">1.5.1.50</ecNumber>
    </recommendedName>
    <alternativeName>
        <fullName evidence="9">Dihydrofolate reductase</fullName>
    </alternativeName>
</protein>
<evidence type="ECO:0000256" key="8">
    <source>
        <dbReference type="ARBA" id="ARBA00039631"/>
    </source>
</evidence>
<accession>A0A1E8F9S1</accession>
<gene>
    <name evidence="12" type="ORF">BFC17_07235</name>
</gene>
<dbReference type="SUPFAM" id="SSF51735">
    <property type="entry name" value="NAD(P)-binding Rossmann-fold domains"/>
    <property type="match status" value="1"/>
</dbReference>
<dbReference type="OrthoDB" id="9793499at2"/>
<dbReference type="Proteomes" id="UP000176037">
    <property type="component" value="Unassembled WGS sequence"/>
</dbReference>
<evidence type="ECO:0000256" key="11">
    <source>
        <dbReference type="ARBA" id="ARBA00049376"/>
    </source>
</evidence>
<evidence type="ECO:0000313" key="13">
    <source>
        <dbReference type="Proteomes" id="UP000176037"/>
    </source>
</evidence>
<dbReference type="AlphaFoldDB" id="A0A1E8F9S1"/>
<evidence type="ECO:0000256" key="9">
    <source>
        <dbReference type="ARBA" id="ARBA00042299"/>
    </source>
</evidence>
<comment type="catalytic activity">
    <reaction evidence="10">
        <text>(6S)-5,6,7,8-tetrahydrofolate + NADP(+) = 7,8-dihydrofolate + NADPH + H(+)</text>
        <dbReference type="Rhea" id="RHEA:15009"/>
        <dbReference type="ChEBI" id="CHEBI:15378"/>
        <dbReference type="ChEBI" id="CHEBI:57451"/>
        <dbReference type="ChEBI" id="CHEBI:57453"/>
        <dbReference type="ChEBI" id="CHEBI:57783"/>
        <dbReference type="ChEBI" id="CHEBI:58349"/>
        <dbReference type="EC" id="1.5.1.3"/>
    </reaction>
</comment>
<evidence type="ECO:0000256" key="2">
    <source>
        <dbReference type="ARBA" id="ARBA00022563"/>
    </source>
</evidence>
<evidence type="ECO:0000256" key="3">
    <source>
        <dbReference type="ARBA" id="ARBA00022857"/>
    </source>
</evidence>
<dbReference type="PANTHER" id="PTHR43639">
    <property type="entry name" value="OXIDOREDUCTASE, SHORT-CHAIN DEHYDROGENASE/REDUCTASE FAMILY (AFU_ORTHOLOGUE AFUA_5G02870)"/>
    <property type="match status" value="1"/>
</dbReference>
<dbReference type="EMBL" id="MJIC01000019">
    <property type="protein sequence ID" value="OFI32368.1"/>
    <property type="molecule type" value="Genomic_DNA"/>
</dbReference>
<dbReference type="InterPro" id="IPR020904">
    <property type="entry name" value="Sc_DH/Rdtase_CS"/>
</dbReference>
<proteinExistence type="inferred from homology"/>
<evidence type="ECO:0000256" key="1">
    <source>
        <dbReference type="ARBA" id="ARBA00012856"/>
    </source>
</evidence>
<dbReference type="RefSeq" id="WP_070178482.1">
    <property type="nucleotide sequence ID" value="NZ_BMJR01000014.1"/>
</dbReference>
<comment type="catalytic activity">
    <reaction evidence="11">
        <text>7,8-dihydromonapterin + NADPH + H(+) = 5,6,7,8-tetrahydromonapterin + NADP(+)</text>
        <dbReference type="Rhea" id="RHEA:34847"/>
        <dbReference type="ChEBI" id="CHEBI:15378"/>
        <dbReference type="ChEBI" id="CHEBI:57783"/>
        <dbReference type="ChEBI" id="CHEBI:58349"/>
        <dbReference type="ChEBI" id="CHEBI:71175"/>
        <dbReference type="ChEBI" id="CHEBI:71177"/>
        <dbReference type="EC" id="1.5.1.50"/>
    </reaction>
</comment>
<dbReference type="GO" id="GO:0006730">
    <property type="term" value="P:one-carbon metabolic process"/>
    <property type="evidence" value="ECO:0007669"/>
    <property type="project" value="UniProtKB-KW"/>
</dbReference>
<name>A0A1E8F9S1_9ALTE</name>
<sequence>MSLPILITGGSQRLGLAIALDLLAQDQPVIITYRRHKSSVDQLKNAGAIVLEADFSTQQGISRAIDEIKRVAPALRGIIHNASDWVPESPERDPGKLMNDMMMVHTSAPYQLNLALKDALVNDSDQLTDIIHMTDYVQETGSENHIAYAASKAALHNLTLSFARVFAPHVKVNSIAPSLVMFNDDDTQEYRDKALNKNLLGMVPGAQEAVKAVNYLLSADYVTGQTLHLNGGRNLK</sequence>
<evidence type="ECO:0000256" key="6">
    <source>
        <dbReference type="ARBA" id="ARBA00038212"/>
    </source>
</evidence>
<dbReference type="InterPro" id="IPR002347">
    <property type="entry name" value="SDR_fam"/>
</dbReference>
<dbReference type="EC" id="1.5.1.3" evidence="1"/>
<keyword evidence="4" id="KW-0560">Oxidoreductase</keyword>
<keyword evidence="3" id="KW-0521">NADP</keyword>
<comment type="caution">
    <text evidence="12">The sequence shown here is derived from an EMBL/GenBank/DDBJ whole genome shotgun (WGS) entry which is preliminary data.</text>
</comment>
<evidence type="ECO:0000256" key="4">
    <source>
        <dbReference type="ARBA" id="ARBA00023002"/>
    </source>
</evidence>
<keyword evidence="2" id="KW-0554">One-carbon metabolism</keyword>
<dbReference type="PRINTS" id="PR00081">
    <property type="entry name" value="GDHRDH"/>
</dbReference>
<dbReference type="Pfam" id="PF13561">
    <property type="entry name" value="adh_short_C2"/>
    <property type="match status" value="1"/>
</dbReference>
<comment type="function">
    <text evidence="5">Catalyzes the reduction of dihydromonapterin to tetrahydromonapterin. Also has lower activity with dihydrofolate.</text>
</comment>